<feature type="transmembrane region" description="Helical" evidence="6">
    <location>
        <begin position="143"/>
        <end position="162"/>
    </location>
</feature>
<keyword evidence="5 6" id="KW-0472">Membrane</keyword>
<feature type="transmembrane region" description="Helical" evidence="6">
    <location>
        <begin position="182"/>
        <end position="201"/>
    </location>
</feature>
<evidence type="ECO:0000256" key="1">
    <source>
        <dbReference type="ARBA" id="ARBA00004141"/>
    </source>
</evidence>
<comment type="subcellular location">
    <subcellularLocation>
        <location evidence="1">Membrane</location>
        <topology evidence="1">Multi-pass membrane protein</topology>
    </subcellularLocation>
</comment>
<feature type="transmembrane region" description="Helical" evidence="6">
    <location>
        <begin position="81"/>
        <end position="109"/>
    </location>
</feature>
<accession>A0A3T0D4L9</accession>
<evidence type="ECO:0000256" key="3">
    <source>
        <dbReference type="ARBA" id="ARBA00022692"/>
    </source>
</evidence>
<dbReference type="AlphaFoldDB" id="A0A3T0D4L9"/>
<dbReference type="GO" id="GO:0005384">
    <property type="term" value="F:manganese ion transmembrane transporter activity"/>
    <property type="evidence" value="ECO:0007669"/>
    <property type="project" value="TreeGrafter"/>
</dbReference>
<sequence>MQNAREILKYIGPGLLVTVGFIDPGNWASNVAAGSSFGLKLLWVVLLSTIILIVLQHNAAHLGIATGLCLAEATSIYLNKFLAAVVLSSAMLATVSTAMAEILGASIALEMLFKIPIKLGCLIILPFIIFFLFSNSYKKVERWIIAFVSLIGLSFLIELFLVKVPVKDVVFGWITPSIPSGSLVVVLSILGAVVMPHNLFLHSEIIQSRQWNTQEEKVIKHQLKFEFVDTLFSMFIGFLINSSMIIIAHATFYTKGILVESLPQAQQMLKPILGSLSATIFAFALLLSGISSSITAAYTGGTIMAGFYRRPYNIEELPTKVGIIIPLVLASIIILFISNPFRALIISQMLLSMQLPITIILQIYLTSSKKVMGKFANSLADKIILLIVAAVVIGLDVFLLITSL</sequence>
<feature type="transmembrane region" description="Helical" evidence="6">
    <location>
        <begin position="272"/>
        <end position="298"/>
    </location>
</feature>
<proteinExistence type="predicted"/>
<evidence type="ECO:0000256" key="6">
    <source>
        <dbReference type="SAM" id="Phobius"/>
    </source>
</evidence>
<name>A0A3T0D4L9_9FIRM</name>
<feature type="transmembrane region" description="Helical" evidence="6">
    <location>
        <begin position="41"/>
        <end position="60"/>
    </location>
</feature>
<keyword evidence="8" id="KW-1185">Reference proteome</keyword>
<dbReference type="PANTHER" id="PTHR11706">
    <property type="entry name" value="SOLUTE CARRIER PROTEIN FAMILY 11 MEMBER"/>
    <property type="match status" value="1"/>
</dbReference>
<dbReference type="PRINTS" id="PR00447">
    <property type="entry name" value="NATRESASSCMP"/>
</dbReference>
<feature type="transmembrane region" description="Helical" evidence="6">
    <location>
        <begin position="343"/>
        <end position="363"/>
    </location>
</feature>
<organism evidence="7 8">
    <name type="scientific">Caldicellulosiruptor changbaiensis</name>
    <dbReference type="NCBI Taxonomy" id="1222016"/>
    <lineage>
        <taxon>Bacteria</taxon>
        <taxon>Bacillati</taxon>
        <taxon>Bacillota</taxon>
        <taxon>Bacillota incertae sedis</taxon>
        <taxon>Caldicellulosiruptorales</taxon>
        <taxon>Caldicellulosiruptoraceae</taxon>
        <taxon>Caldicellulosiruptor</taxon>
    </lineage>
</organism>
<dbReference type="GO" id="GO:0015086">
    <property type="term" value="F:cadmium ion transmembrane transporter activity"/>
    <property type="evidence" value="ECO:0007669"/>
    <property type="project" value="TreeGrafter"/>
</dbReference>
<gene>
    <name evidence="7" type="ORF">ELD05_04605</name>
</gene>
<dbReference type="EMBL" id="CP034791">
    <property type="protein sequence ID" value="AZT89989.1"/>
    <property type="molecule type" value="Genomic_DNA"/>
</dbReference>
<dbReference type="Pfam" id="PF01566">
    <property type="entry name" value="Nramp"/>
    <property type="match status" value="1"/>
</dbReference>
<reference evidence="7 8" key="1">
    <citation type="submission" date="2018-12" db="EMBL/GenBank/DDBJ databases">
        <title>Genome sequence from the cellulolytic species, Caldicellulosiruptor changbaiensis.</title>
        <authorList>
            <person name="Blumer-Schuette S.E."/>
            <person name="Mendoza C."/>
        </authorList>
    </citation>
    <scope>NUCLEOTIDE SEQUENCE [LARGE SCALE GENOMIC DNA]</scope>
    <source>
        <strain evidence="7 8">CBS-Z</strain>
    </source>
</reference>
<evidence type="ECO:0000256" key="4">
    <source>
        <dbReference type="ARBA" id="ARBA00022989"/>
    </source>
</evidence>
<dbReference type="RefSeq" id="WP_127351544.1">
    <property type="nucleotide sequence ID" value="NZ_CP034791.1"/>
</dbReference>
<feature type="transmembrane region" description="Helical" evidence="6">
    <location>
        <begin position="383"/>
        <end position="401"/>
    </location>
</feature>
<protein>
    <submittedName>
        <fullName evidence="7">Divalent metal cation transporter</fullName>
    </submittedName>
</protein>
<dbReference type="GO" id="GO:0005886">
    <property type="term" value="C:plasma membrane"/>
    <property type="evidence" value="ECO:0007669"/>
    <property type="project" value="TreeGrafter"/>
</dbReference>
<evidence type="ECO:0000313" key="7">
    <source>
        <dbReference type="EMBL" id="AZT89989.1"/>
    </source>
</evidence>
<feature type="transmembrane region" description="Helical" evidence="6">
    <location>
        <begin position="7"/>
        <end position="29"/>
    </location>
</feature>
<dbReference type="Proteomes" id="UP000282930">
    <property type="component" value="Chromosome"/>
</dbReference>
<evidence type="ECO:0000256" key="5">
    <source>
        <dbReference type="ARBA" id="ARBA00023136"/>
    </source>
</evidence>
<feature type="transmembrane region" description="Helical" evidence="6">
    <location>
        <begin position="319"/>
        <end position="337"/>
    </location>
</feature>
<feature type="transmembrane region" description="Helical" evidence="6">
    <location>
        <begin position="230"/>
        <end position="252"/>
    </location>
</feature>
<evidence type="ECO:0000256" key="2">
    <source>
        <dbReference type="ARBA" id="ARBA00022448"/>
    </source>
</evidence>
<keyword evidence="4 6" id="KW-1133">Transmembrane helix</keyword>
<evidence type="ECO:0000313" key="8">
    <source>
        <dbReference type="Proteomes" id="UP000282930"/>
    </source>
</evidence>
<dbReference type="GO" id="GO:0034755">
    <property type="term" value="P:iron ion transmembrane transport"/>
    <property type="evidence" value="ECO:0007669"/>
    <property type="project" value="TreeGrafter"/>
</dbReference>
<dbReference type="PANTHER" id="PTHR11706:SF33">
    <property type="entry name" value="NATURAL RESISTANCE-ASSOCIATED MACROPHAGE PROTEIN 2"/>
    <property type="match status" value="1"/>
</dbReference>
<feature type="transmembrane region" description="Helical" evidence="6">
    <location>
        <begin position="115"/>
        <end position="134"/>
    </location>
</feature>
<keyword evidence="3 6" id="KW-0812">Transmembrane</keyword>
<dbReference type="InterPro" id="IPR001046">
    <property type="entry name" value="NRAMP_fam"/>
</dbReference>
<dbReference type="KEGG" id="ccha:ELD05_04605"/>
<dbReference type="NCBIfam" id="NF037982">
    <property type="entry name" value="Nramp_1"/>
    <property type="match status" value="1"/>
</dbReference>
<keyword evidence="2" id="KW-0813">Transport</keyword>